<protein>
    <submittedName>
        <fullName evidence="3">Cupin domain-containing protein</fullName>
    </submittedName>
</protein>
<feature type="chain" id="PRO_5016810615" evidence="1">
    <location>
        <begin position="26"/>
        <end position="134"/>
    </location>
</feature>
<dbReference type="Gene3D" id="2.60.120.10">
    <property type="entry name" value="Jelly Rolls"/>
    <property type="match status" value="1"/>
</dbReference>
<dbReference type="CDD" id="cd02235">
    <property type="entry name" value="cupin_BLL4011-like"/>
    <property type="match status" value="1"/>
</dbReference>
<name>A0A370XE09_9GAMM</name>
<dbReference type="PANTHER" id="PTHR38599">
    <property type="entry name" value="CUPIN DOMAIN PROTEIN (AFU_ORTHOLOGUE AFUA_3G13620)"/>
    <property type="match status" value="1"/>
</dbReference>
<evidence type="ECO:0000313" key="3">
    <source>
        <dbReference type="EMBL" id="RDS86663.1"/>
    </source>
</evidence>
<gene>
    <name evidence="3" type="ORF">DWU99_05385</name>
</gene>
<dbReference type="Proteomes" id="UP000255334">
    <property type="component" value="Unassembled WGS sequence"/>
</dbReference>
<keyword evidence="4" id="KW-1185">Reference proteome</keyword>
<dbReference type="RefSeq" id="WP_115476932.1">
    <property type="nucleotide sequence ID" value="NZ_QRBF01000001.1"/>
</dbReference>
<dbReference type="SUPFAM" id="SSF51182">
    <property type="entry name" value="RmlC-like cupins"/>
    <property type="match status" value="1"/>
</dbReference>
<comment type="caution">
    <text evidence="3">The sequence shown here is derived from an EMBL/GenBank/DDBJ whole genome shotgun (WGS) entry which is preliminary data.</text>
</comment>
<feature type="signal peptide" evidence="1">
    <location>
        <begin position="1"/>
        <end position="25"/>
    </location>
</feature>
<dbReference type="Pfam" id="PF07883">
    <property type="entry name" value="Cupin_2"/>
    <property type="match status" value="1"/>
</dbReference>
<evidence type="ECO:0000313" key="4">
    <source>
        <dbReference type="Proteomes" id="UP000255334"/>
    </source>
</evidence>
<accession>A0A370XE09</accession>
<organism evidence="3 4">
    <name type="scientific">Dyella psychrodurans</name>
    <dbReference type="NCBI Taxonomy" id="1927960"/>
    <lineage>
        <taxon>Bacteria</taxon>
        <taxon>Pseudomonadati</taxon>
        <taxon>Pseudomonadota</taxon>
        <taxon>Gammaproteobacteria</taxon>
        <taxon>Lysobacterales</taxon>
        <taxon>Rhodanobacteraceae</taxon>
        <taxon>Dyella</taxon>
    </lineage>
</organism>
<evidence type="ECO:0000259" key="2">
    <source>
        <dbReference type="Pfam" id="PF07883"/>
    </source>
</evidence>
<evidence type="ECO:0000256" key="1">
    <source>
        <dbReference type="SAM" id="SignalP"/>
    </source>
</evidence>
<dbReference type="AlphaFoldDB" id="A0A370XE09"/>
<dbReference type="OrthoDB" id="9805356at2"/>
<feature type="domain" description="Cupin type-2" evidence="2">
    <location>
        <begin position="52"/>
        <end position="115"/>
    </location>
</feature>
<dbReference type="InterPro" id="IPR014710">
    <property type="entry name" value="RmlC-like_jellyroll"/>
</dbReference>
<dbReference type="InterPro" id="IPR011051">
    <property type="entry name" value="RmlC_Cupin_sf"/>
</dbReference>
<sequence length="134" mass="14302">MKASIIGAAALLTFASTLAPIAVQAQQLQGTHRKELSRNHLSIPGWEEVQLRVDIDPGKTAPNHKHPGEEIIYVIEGTLEYRLEGKPPVTLKAGDVLFVPAGVVHSARNVGATNAAELGTYIVPIGKPLVEVVK</sequence>
<reference evidence="3 4" key="1">
    <citation type="submission" date="2018-07" db="EMBL/GenBank/DDBJ databases">
        <title>Dyella monticola sp. nov. and Dyella psychrodurans sp. nov. isolated from monsoon evergreen broad-leaved forest soil of Dinghu Mountain, China.</title>
        <authorList>
            <person name="Gao Z."/>
            <person name="Qiu L."/>
        </authorList>
    </citation>
    <scope>NUCLEOTIDE SEQUENCE [LARGE SCALE GENOMIC DNA]</scope>
    <source>
        <strain evidence="3 4">4MSK11</strain>
    </source>
</reference>
<dbReference type="EMBL" id="QRBF01000001">
    <property type="protein sequence ID" value="RDS86663.1"/>
    <property type="molecule type" value="Genomic_DNA"/>
</dbReference>
<proteinExistence type="predicted"/>
<dbReference type="PANTHER" id="PTHR38599:SF1">
    <property type="entry name" value="CUPIN DOMAIN PROTEIN (AFU_ORTHOLOGUE AFUA_3G13620)"/>
    <property type="match status" value="1"/>
</dbReference>
<dbReference type="InterPro" id="IPR013096">
    <property type="entry name" value="Cupin_2"/>
</dbReference>
<keyword evidence="1" id="KW-0732">Signal</keyword>